<keyword evidence="2" id="KW-1185">Reference proteome</keyword>
<gene>
    <name evidence="1" type="ORF">HHT355_0193</name>
</gene>
<accession>A0A0H5SDG5</accession>
<dbReference type="AlphaFoldDB" id="A0A0H5SDG5"/>
<proteinExistence type="predicted"/>
<evidence type="ECO:0000313" key="1">
    <source>
        <dbReference type="EMBL" id="CRZ33407.1"/>
    </source>
</evidence>
<sequence length="117" mass="13386">MRLFFYVLNKTEYLDTLLDEFAHNGINGATIIESTGMAKILSSKYDEDELPFLASLRNFLNPERENSYVIFMIIEDEQLNKVVDIIENIVGDLTQDNNGVVFSFPIDYAKGIKRNGK</sequence>
<dbReference type="SUPFAM" id="SSF54913">
    <property type="entry name" value="GlnB-like"/>
    <property type="match status" value="1"/>
</dbReference>
<protein>
    <recommendedName>
        <fullName evidence="3">Nitrogen regulatory protein P-II family</fullName>
    </recommendedName>
</protein>
<evidence type="ECO:0008006" key="3">
    <source>
        <dbReference type="Google" id="ProtNLM"/>
    </source>
</evidence>
<dbReference type="EMBL" id="CVTD020000007">
    <property type="protein sequence ID" value="CRZ33407.1"/>
    <property type="molecule type" value="Genomic_DNA"/>
</dbReference>
<dbReference type="RefSeq" id="WP_103201589.1">
    <property type="nucleotide sequence ID" value="NZ_CVTD020000007.1"/>
</dbReference>
<name>A0A0H5SDG5_HERHM</name>
<organism evidence="1 2">
    <name type="scientific">Herbinix hemicellulosilytica</name>
    <dbReference type="NCBI Taxonomy" id="1564487"/>
    <lineage>
        <taxon>Bacteria</taxon>
        <taxon>Bacillati</taxon>
        <taxon>Bacillota</taxon>
        <taxon>Clostridia</taxon>
        <taxon>Lachnospirales</taxon>
        <taxon>Lachnospiraceae</taxon>
        <taxon>Herbinix</taxon>
    </lineage>
</organism>
<dbReference type="InterPro" id="IPR011322">
    <property type="entry name" value="N-reg_PII-like_a/b"/>
</dbReference>
<dbReference type="OrthoDB" id="9810781at2"/>
<reference evidence="1 2" key="1">
    <citation type="submission" date="2015-06" db="EMBL/GenBank/DDBJ databases">
        <authorList>
            <person name="Wibberg Daniel"/>
        </authorList>
    </citation>
    <scope>NUCLEOTIDE SEQUENCE [LARGE SCALE GENOMIC DNA]</scope>
    <source>
        <strain evidence="1 2">T3/55T</strain>
    </source>
</reference>
<evidence type="ECO:0000313" key="2">
    <source>
        <dbReference type="Proteomes" id="UP000236497"/>
    </source>
</evidence>
<dbReference type="Proteomes" id="UP000236497">
    <property type="component" value="Unassembled WGS sequence"/>
</dbReference>